<organism evidence="2 3">
    <name type="scientific">Streptomyces chlorus</name>
    <dbReference type="NCBI Taxonomy" id="887452"/>
    <lineage>
        <taxon>Bacteria</taxon>
        <taxon>Bacillati</taxon>
        <taxon>Actinomycetota</taxon>
        <taxon>Actinomycetes</taxon>
        <taxon>Kitasatosporales</taxon>
        <taxon>Streptomycetaceae</taxon>
        <taxon>Streptomyces</taxon>
    </lineage>
</organism>
<dbReference type="Proteomes" id="UP001596180">
    <property type="component" value="Unassembled WGS sequence"/>
</dbReference>
<evidence type="ECO:0000256" key="1">
    <source>
        <dbReference type="SAM" id="MobiDB-lite"/>
    </source>
</evidence>
<comment type="caution">
    <text evidence="2">The sequence shown here is derived from an EMBL/GenBank/DDBJ whole genome shotgun (WGS) entry which is preliminary data.</text>
</comment>
<dbReference type="RefSeq" id="WP_381366349.1">
    <property type="nucleotide sequence ID" value="NZ_JBHSOA010000051.1"/>
</dbReference>
<dbReference type="EMBL" id="JBHSOA010000051">
    <property type="protein sequence ID" value="MFC5854689.1"/>
    <property type="molecule type" value="Genomic_DNA"/>
</dbReference>
<reference evidence="3" key="1">
    <citation type="journal article" date="2019" name="Int. J. Syst. Evol. Microbiol.">
        <title>The Global Catalogue of Microorganisms (GCM) 10K type strain sequencing project: providing services to taxonomists for standard genome sequencing and annotation.</title>
        <authorList>
            <consortium name="The Broad Institute Genomics Platform"/>
            <consortium name="The Broad Institute Genome Sequencing Center for Infectious Disease"/>
            <person name="Wu L."/>
            <person name="Ma J."/>
        </authorList>
    </citation>
    <scope>NUCLEOTIDE SEQUENCE [LARGE SCALE GENOMIC DNA]</scope>
    <source>
        <strain evidence="3">JCM 10411</strain>
    </source>
</reference>
<feature type="compositionally biased region" description="Low complexity" evidence="1">
    <location>
        <begin position="28"/>
        <end position="37"/>
    </location>
</feature>
<name>A0ABW1E268_9ACTN</name>
<gene>
    <name evidence="2" type="ORF">ACFPZI_23745</name>
</gene>
<keyword evidence="3" id="KW-1185">Reference proteome</keyword>
<accession>A0ABW1E268</accession>
<evidence type="ECO:0000313" key="3">
    <source>
        <dbReference type="Proteomes" id="UP001596180"/>
    </source>
</evidence>
<feature type="region of interest" description="Disordered" evidence="1">
    <location>
        <begin position="1"/>
        <end position="45"/>
    </location>
</feature>
<sequence>MAPATGAMLTPHHSRTGSSGEQPGITVEASAADEAAAQRFSRVSA</sequence>
<protein>
    <submittedName>
        <fullName evidence="2">Uncharacterized protein</fullName>
    </submittedName>
</protein>
<proteinExistence type="predicted"/>
<evidence type="ECO:0000313" key="2">
    <source>
        <dbReference type="EMBL" id="MFC5854689.1"/>
    </source>
</evidence>